<protein>
    <submittedName>
        <fullName evidence="1">Uncharacterized protein</fullName>
    </submittedName>
</protein>
<reference evidence="2" key="1">
    <citation type="submission" date="2016-11" db="EMBL/GenBank/DDBJ databases">
        <authorList>
            <person name="Varghese N."/>
            <person name="Submissions S."/>
        </authorList>
    </citation>
    <scope>NUCLEOTIDE SEQUENCE [LARGE SCALE GENOMIC DNA]</scope>
    <source>
        <strain evidence="2">DSM 12395</strain>
    </source>
</reference>
<evidence type="ECO:0000313" key="1">
    <source>
        <dbReference type="EMBL" id="SHF57227.1"/>
    </source>
</evidence>
<dbReference type="Proteomes" id="UP000184148">
    <property type="component" value="Unassembled WGS sequence"/>
</dbReference>
<accession>A0A1M5CRG2</accession>
<sequence>MLIKQKNITTSQPKSSMIVGETTEITMKFLQNILESQIHDKDQQVVVEPKGELIRLITLECKKED</sequence>
<proteinExistence type="predicted"/>
<dbReference type="AlphaFoldDB" id="A0A1M5CRG2"/>
<name>A0A1M5CRG2_9FIRM</name>
<keyword evidence="2" id="KW-1185">Reference proteome</keyword>
<evidence type="ECO:0000313" key="2">
    <source>
        <dbReference type="Proteomes" id="UP000184148"/>
    </source>
</evidence>
<organism evidence="1 2">
    <name type="scientific">Desulforamulus putei DSM 12395</name>
    <dbReference type="NCBI Taxonomy" id="1121429"/>
    <lineage>
        <taxon>Bacteria</taxon>
        <taxon>Bacillati</taxon>
        <taxon>Bacillota</taxon>
        <taxon>Clostridia</taxon>
        <taxon>Eubacteriales</taxon>
        <taxon>Peptococcaceae</taxon>
        <taxon>Desulforamulus</taxon>
    </lineage>
</organism>
<dbReference type="EMBL" id="FQUY01000035">
    <property type="protein sequence ID" value="SHF57227.1"/>
    <property type="molecule type" value="Genomic_DNA"/>
</dbReference>
<gene>
    <name evidence="1" type="ORF">SAMN02745133_03006</name>
</gene>
<dbReference type="RefSeq" id="WP_073240171.1">
    <property type="nucleotide sequence ID" value="NZ_FQUY01000035.1"/>
</dbReference>